<dbReference type="HOGENOM" id="CLU_066192_31_1_11"/>
<accession>S4GYJ3</accession>
<feature type="domain" description="HTH cro/C1-type" evidence="1">
    <location>
        <begin position="21"/>
        <end position="74"/>
    </location>
</feature>
<evidence type="ECO:0000313" key="3">
    <source>
        <dbReference type="Proteomes" id="UP000014601"/>
    </source>
</evidence>
<dbReference type="Proteomes" id="UP000014601">
    <property type="component" value="Unassembled WGS sequence"/>
</dbReference>
<comment type="caution">
    <text evidence="2">The sequence shown here is derived from an EMBL/GenBank/DDBJ whole genome shotgun (WGS) entry which is preliminary data.</text>
</comment>
<dbReference type="REBASE" id="173030">
    <property type="entry name" value="C.Gva7719ORF81P"/>
</dbReference>
<organism evidence="2 3">
    <name type="scientific">Gardnerella pickettii JCP7719</name>
    <dbReference type="NCBI Taxonomy" id="1261061"/>
    <lineage>
        <taxon>Bacteria</taxon>
        <taxon>Bacillati</taxon>
        <taxon>Actinomycetota</taxon>
        <taxon>Actinomycetes</taxon>
        <taxon>Bifidobacteriales</taxon>
        <taxon>Bifidobacteriaceae</taxon>
        <taxon>Gardnerella</taxon>
        <taxon>Gardnerella pickettii</taxon>
    </lineage>
</organism>
<dbReference type="Gene3D" id="1.10.260.40">
    <property type="entry name" value="lambda repressor-like DNA-binding domains"/>
    <property type="match status" value="1"/>
</dbReference>
<dbReference type="AlphaFoldDB" id="S4GYJ3"/>
<sequence>MENLGTEKLKECKMKFSYNKLWKLLIDKGWTKSKLREEAKISSSSMAKLNNGGNVTTGILIKICSALDCDISDIAEIVKD</sequence>
<dbReference type="GO" id="GO:0003677">
    <property type="term" value="F:DNA binding"/>
    <property type="evidence" value="ECO:0007669"/>
    <property type="project" value="InterPro"/>
</dbReference>
<dbReference type="EMBL" id="ATJO01000003">
    <property type="protein sequence ID" value="EPI52137.1"/>
    <property type="molecule type" value="Genomic_DNA"/>
</dbReference>
<dbReference type="SUPFAM" id="SSF47413">
    <property type="entry name" value="lambda repressor-like DNA-binding domains"/>
    <property type="match status" value="1"/>
</dbReference>
<gene>
    <name evidence="2" type="ORF">HMPREF1576_00080</name>
</gene>
<evidence type="ECO:0000313" key="2">
    <source>
        <dbReference type="EMBL" id="EPI52137.1"/>
    </source>
</evidence>
<protein>
    <recommendedName>
        <fullName evidence="1">HTH cro/C1-type domain-containing protein</fullName>
    </recommendedName>
</protein>
<proteinExistence type="predicted"/>
<name>S4GYJ3_9BIFI</name>
<dbReference type="Pfam" id="PF13443">
    <property type="entry name" value="HTH_26"/>
    <property type="match status" value="1"/>
</dbReference>
<dbReference type="PROSITE" id="PS50943">
    <property type="entry name" value="HTH_CROC1"/>
    <property type="match status" value="1"/>
</dbReference>
<dbReference type="InterPro" id="IPR010982">
    <property type="entry name" value="Lambda_DNA-bd_dom_sf"/>
</dbReference>
<evidence type="ECO:0000259" key="1">
    <source>
        <dbReference type="PROSITE" id="PS50943"/>
    </source>
</evidence>
<dbReference type="InterPro" id="IPR001387">
    <property type="entry name" value="Cro/C1-type_HTH"/>
</dbReference>
<reference evidence="2 3" key="1">
    <citation type="submission" date="2013-06" db="EMBL/GenBank/DDBJ databases">
        <authorList>
            <person name="Weinstock G."/>
            <person name="Sodergren E."/>
            <person name="Lobos E.A."/>
            <person name="Fulton L."/>
            <person name="Fulton R."/>
            <person name="Courtney L."/>
            <person name="Fronick C."/>
            <person name="O'Laughlin M."/>
            <person name="Godfrey J."/>
            <person name="Wilson R.M."/>
            <person name="Miner T."/>
            <person name="Farmer C."/>
            <person name="Delehaunty K."/>
            <person name="Cordes M."/>
            <person name="Minx P."/>
            <person name="Tomlinson C."/>
            <person name="Chen J."/>
            <person name="Wollam A."/>
            <person name="Pepin K.H."/>
            <person name="Bhonagiri V."/>
            <person name="Zhang X."/>
            <person name="Warren W."/>
            <person name="Mitreva M."/>
            <person name="Mardis E.R."/>
            <person name="Wilson R.K."/>
        </authorList>
    </citation>
    <scope>NUCLEOTIDE SEQUENCE [LARGE SCALE GENOMIC DNA]</scope>
    <source>
        <strain evidence="2 3">JCP7719</strain>
    </source>
</reference>